<evidence type="ECO:0000313" key="5">
    <source>
        <dbReference type="Proteomes" id="UP000004728"/>
    </source>
</evidence>
<feature type="chain" id="PRO_5003277610" description="Outer membrane protein beta-barrel domain-containing protein" evidence="2">
    <location>
        <begin position="27"/>
        <end position="161"/>
    </location>
</feature>
<gene>
    <name evidence="4" type="ORF">Y88_1229</name>
</gene>
<dbReference type="InterPro" id="IPR027385">
    <property type="entry name" value="Beta-barrel_OMP"/>
</dbReference>
<dbReference type="InterPro" id="IPR011250">
    <property type="entry name" value="OMP/PagP_B-barrel"/>
</dbReference>
<reference evidence="4 5" key="1">
    <citation type="journal article" date="2012" name="J. Bacteriol.">
        <title>Draft Genome Sequence of Novosphingobium nitrogenifigens Y88T.</title>
        <authorList>
            <person name="Strabala T.J."/>
            <person name="Macdonald L."/>
            <person name="Liu V."/>
            <person name="Smit A.M."/>
        </authorList>
    </citation>
    <scope>NUCLEOTIDE SEQUENCE [LARGE SCALE GENOMIC DNA]</scope>
    <source>
        <strain evidence="4 5">DSM 19370</strain>
    </source>
</reference>
<dbReference type="SUPFAM" id="SSF56925">
    <property type="entry name" value="OMPA-like"/>
    <property type="match status" value="1"/>
</dbReference>
<dbReference type="STRING" id="983920.Y88_1229"/>
<dbReference type="AlphaFoldDB" id="F1Z858"/>
<organism evidence="4 5">
    <name type="scientific">Novosphingobium nitrogenifigens DSM 19370</name>
    <dbReference type="NCBI Taxonomy" id="983920"/>
    <lineage>
        <taxon>Bacteria</taxon>
        <taxon>Pseudomonadati</taxon>
        <taxon>Pseudomonadota</taxon>
        <taxon>Alphaproteobacteria</taxon>
        <taxon>Sphingomonadales</taxon>
        <taxon>Sphingomonadaceae</taxon>
        <taxon>Novosphingobium</taxon>
    </lineage>
</organism>
<evidence type="ECO:0000256" key="2">
    <source>
        <dbReference type="SAM" id="SignalP"/>
    </source>
</evidence>
<name>F1Z858_9SPHN</name>
<dbReference type="RefSeq" id="WP_008065444.1">
    <property type="nucleotide sequence ID" value="NZ_GL876926.1"/>
</dbReference>
<dbReference type="OrthoDB" id="7410209at2"/>
<evidence type="ECO:0000259" key="3">
    <source>
        <dbReference type="Pfam" id="PF13505"/>
    </source>
</evidence>
<feature type="signal peptide" evidence="2">
    <location>
        <begin position="1"/>
        <end position="26"/>
    </location>
</feature>
<protein>
    <recommendedName>
        <fullName evidence="3">Outer membrane protein beta-barrel domain-containing protein</fullName>
    </recommendedName>
</protein>
<feature type="domain" description="Outer membrane protein beta-barrel" evidence="3">
    <location>
        <begin position="16"/>
        <end position="161"/>
    </location>
</feature>
<accession>F1Z858</accession>
<dbReference type="HOGENOM" id="CLU_1883617_0_0_5"/>
<proteinExistence type="predicted"/>
<evidence type="ECO:0000256" key="1">
    <source>
        <dbReference type="ARBA" id="ARBA00022729"/>
    </source>
</evidence>
<evidence type="ECO:0000313" key="4">
    <source>
        <dbReference type="EMBL" id="EGD59167.1"/>
    </source>
</evidence>
<keyword evidence="1 2" id="KW-0732">Signal</keyword>
<comment type="caution">
    <text evidence="4">The sequence shown here is derived from an EMBL/GenBank/DDBJ whole genome shotgun (WGS) entry which is preliminary data.</text>
</comment>
<dbReference type="EMBL" id="AEWJ01000037">
    <property type="protein sequence ID" value="EGD59167.1"/>
    <property type="molecule type" value="Genomic_DNA"/>
</dbReference>
<dbReference type="InParanoid" id="F1Z858"/>
<dbReference type="Proteomes" id="UP000004728">
    <property type="component" value="Unassembled WGS sequence"/>
</dbReference>
<keyword evidence="5" id="KW-1185">Reference proteome</keyword>
<dbReference type="Pfam" id="PF13505">
    <property type="entry name" value="OMP_b-brl"/>
    <property type="match status" value="1"/>
</dbReference>
<sequence>MMRLVLWGSAFAGTMTALALATPAMADETRVEVHTGLDWSQGNTKGTIGIAGGRDFTLAPGTFLGVEGSLDKLLASNAVAVFGLTARGGIAVPTLGKIYALGGYATKPFHGGSPDWNYGFGVQHPLGAKTYAKLEYRHYTESANGITPVRNAMTVGFGATF</sequence>